<evidence type="ECO:0000256" key="9">
    <source>
        <dbReference type="SAM" id="MobiDB-lite"/>
    </source>
</evidence>
<keyword evidence="6" id="KW-0694">RNA-binding</keyword>
<dbReference type="EMBL" id="LCOY01000009">
    <property type="protein sequence ID" value="KKU88293.1"/>
    <property type="molecule type" value="Genomic_DNA"/>
</dbReference>
<dbReference type="InterPro" id="IPR005749">
    <property type="entry name" value="Ribosomal_uL15_bac-type"/>
</dbReference>
<evidence type="ECO:0000259" key="10">
    <source>
        <dbReference type="PROSITE" id="PS50881"/>
    </source>
</evidence>
<comment type="similarity">
    <text evidence="2 5 7">Belongs to the universal ribosomal protein uS5 family.</text>
</comment>
<dbReference type="AlphaFoldDB" id="A0A0G1WD70"/>
<dbReference type="Pfam" id="PF00828">
    <property type="entry name" value="Ribosomal_L27A"/>
    <property type="match status" value="1"/>
</dbReference>
<dbReference type="Gene3D" id="3.100.10.10">
    <property type="match status" value="1"/>
</dbReference>
<dbReference type="InterPro" id="IPR013810">
    <property type="entry name" value="Ribosomal_uS5_N"/>
</dbReference>
<evidence type="ECO:0000256" key="8">
    <source>
        <dbReference type="RuleBase" id="RU003888"/>
    </source>
</evidence>
<dbReference type="InterPro" id="IPR020568">
    <property type="entry name" value="Ribosomal_Su5_D2-typ_SF"/>
</dbReference>
<comment type="subunit">
    <text evidence="5">Part of the 30S ribosomal subunit. Contacts proteins S4 and S8.</text>
</comment>
<comment type="domain">
    <text evidence="5">The N-terminal domain interacts with the head of the 30S subunit; the C-terminal domain interacts with the body and contacts protein S4. The interaction surface between S4 and S5 is involved in control of translational fidelity.</text>
</comment>
<comment type="function">
    <text evidence="5">Located at the back of the 30S subunit body where it stabilizes the conformation of the head with respect to the body.</text>
</comment>
<accession>A0A0G1WD70</accession>
<dbReference type="Gene3D" id="3.30.230.10">
    <property type="match status" value="1"/>
</dbReference>
<dbReference type="GO" id="GO:0003735">
    <property type="term" value="F:structural constituent of ribosome"/>
    <property type="evidence" value="ECO:0007669"/>
    <property type="project" value="UniProtKB-UniRule"/>
</dbReference>
<dbReference type="InterPro" id="IPR014721">
    <property type="entry name" value="Ribsml_uS5_D2-typ_fold_subgr"/>
</dbReference>
<evidence type="ECO:0000256" key="7">
    <source>
        <dbReference type="RuleBase" id="RU003823"/>
    </source>
</evidence>
<evidence type="ECO:0000256" key="4">
    <source>
        <dbReference type="ARBA" id="ARBA00023274"/>
    </source>
</evidence>
<dbReference type="GO" id="GO:0022625">
    <property type="term" value="C:cytosolic large ribosomal subunit"/>
    <property type="evidence" value="ECO:0007669"/>
    <property type="project" value="TreeGrafter"/>
</dbReference>
<comment type="caution">
    <text evidence="11">The sequence shown here is derived from an EMBL/GenBank/DDBJ whole genome shotgun (WGS) entry which is preliminary data.</text>
</comment>
<comment type="function">
    <text evidence="6">Binds to the 23S rRNA.</text>
</comment>
<dbReference type="InterPro" id="IPR021131">
    <property type="entry name" value="Ribosomal_uL15/eL18"/>
</dbReference>
<dbReference type="HAMAP" id="MF_01341">
    <property type="entry name" value="Ribosomal_uL15"/>
    <property type="match status" value="1"/>
</dbReference>
<dbReference type="PANTHER" id="PTHR12934">
    <property type="entry name" value="50S RIBOSOMAL PROTEIN L15"/>
    <property type="match status" value="1"/>
</dbReference>
<name>A0A0G1WD70_9BACT</name>
<feature type="domain" description="S5 DRBM" evidence="10">
    <location>
        <begin position="14"/>
        <end position="77"/>
    </location>
</feature>
<dbReference type="InterPro" id="IPR030878">
    <property type="entry name" value="Ribosomal_uL15"/>
</dbReference>
<evidence type="ECO:0000256" key="5">
    <source>
        <dbReference type="HAMAP-Rule" id="MF_01307"/>
    </source>
</evidence>
<comment type="similarity">
    <text evidence="1 6 8">Belongs to the universal ribosomal protein uL15 family.</text>
</comment>
<dbReference type="Gene3D" id="3.30.160.20">
    <property type="match status" value="1"/>
</dbReference>
<dbReference type="InterPro" id="IPR001196">
    <property type="entry name" value="Ribosomal_uL15_CS"/>
</dbReference>
<dbReference type="InterPro" id="IPR005712">
    <property type="entry name" value="Ribosomal_uS5_bac-type"/>
</dbReference>
<reference evidence="11 12" key="1">
    <citation type="journal article" date="2015" name="Nature">
        <title>rRNA introns, odd ribosomes, and small enigmatic genomes across a large radiation of phyla.</title>
        <authorList>
            <person name="Brown C.T."/>
            <person name="Hug L.A."/>
            <person name="Thomas B.C."/>
            <person name="Sharon I."/>
            <person name="Castelle C.J."/>
            <person name="Singh A."/>
            <person name="Wilkins M.J."/>
            <person name="Williams K.H."/>
            <person name="Banfield J.F."/>
        </authorList>
    </citation>
    <scope>NUCLEOTIDE SEQUENCE [LARGE SCALE GENOMIC DNA]</scope>
</reference>
<dbReference type="InterPro" id="IPR005324">
    <property type="entry name" value="Ribosomal_uS5_C"/>
</dbReference>
<dbReference type="NCBIfam" id="TIGR01071">
    <property type="entry name" value="rplO_bact"/>
    <property type="match status" value="1"/>
</dbReference>
<comment type="subunit">
    <text evidence="6">Part of the 50S ribosomal subunit.</text>
</comment>
<evidence type="ECO:0000256" key="2">
    <source>
        <dbReference type="ARBA" id="ARBA00008945"/>
    </source>
</evidence>
<dbReference type="PROSITE" id="PS50881">
    <property type="entry name" value="S5_DSRBD"/>
    <property type="match status" value="1"/>
</dbReference>
<dbReference type="Pfam" id="PF00333">
    <property type="entry name" value="Ribosomal_S5"/>
    <property type="match status" value="1"/>
</dbReference>
<gene>
    <name evidence="6" type="primary">rplO</name>
    <name evidence="5" type="synonym">rpsE</name>
    <name evidence="11" type="ORF">UY16_C0009G0014</name>
</gene>
<dbReference type="SUPFAM" id="SSF54211">
    <property type="entry name" value="Ribosomal protein S5 domain 2-like"/>
    <property type="match status" value="1"/>
</dbReference>
<evidence type="ECO:0000256" key="1">
    <source>
        <dbReference type="ARBA" id="ARBA00007320"/>
    </source>
</evidence>
<dbReference type="Proteomes" id="UP000034739">
    <property type="component" value="Unassembled WGS sequence"/>
</dbReference>
<dbReference type="GO" id="GO:0006412">
    <property type="term" value="P:translation"/>
    <property type="evidence" value="ECO:0007669"/>
    <property type="project" value="UniProtKB-UniRule"/>
</dbReference>
<evidence type="ECO:0000313" key="12">
    <source>
        <dbReference type="Proteomes" id="UP000034739"/>
    </source>
</evidence>
<dbReference type="GO" id="GO:0019843">
    <property type="term" value="F:rRNA binding"/>
    <property type="evidence" value="ECO:0007669"/>
    <property type="project" value="UniProtKB-UniRule"/>
</dbReference>
<dbReference type="FunFam" id="3.30.230.10:FF:000002">
    <property type="entry name" value="30S ribosomal protein S5"/>
    <property type="match status" value="1"/>
</dbReference>
<feature type="region of interest" description="Disordered" evidence="9">
    <location>
        <begin position="150"/>
        <end position="181"/>
    </location>
</feature>
<dbReference type="InterPro" id="IPR036227">
    <property type="entry name" value="Ribosomal_uL15/eL18_sf"/>
</dbReference>
<sequence>MRYQQRRDERVSEFEEKVIQVNRVSKKTKGGNKIGFSVLMVVGDRKGRVGVGLGGAPDVASAVRKAVVYARKRMITVPMKGTTIPHEVRIKRGAAQVLLKPAPPGTGVIAGGAVRAVVEAAGIRDVVSKILGSSMSIHELSVVVRRPKKRLGRGHGSGKVKTSGRGTKGQKARGTIPRGFEGGQLPLIKRMPFLRGKGRNGSQQGKAFALDVAVLGKLPEGSVTMATLIKHNLIDRDVRRVKIVGNGTLPRAFSVSVPCSTSAKASIEKAGGTVPANS</sequence>
<dbReference type="GO" id="GO:0015935">
    <property type="term" value="C:small ribosomal subunit"/>
    <property type="evidence" value="ECO:0007669"/>
    <property type="project" value="InterPro"/>
</dbReference>
<protein>
    <recommendedName>
        <fullName evidence="5 6">Multifunctional fusion protein</fullName>
    </recommendedName>
    <domain>
        <recommendedName>
            <fullName evidence="5">Small ribosomal subunit protein uS5</fullName>
        </recommendedName>
    </domain>
    <domain>
        <recommendedName>
            <fullName evidence="6">Large ribosomal subunit protein uL15</fullName>
        </recommendedName>
    </domain>
</protein>
<dbReference type="PANTHER" id="PTHR12934:SF11">
    <property type="entry name" value="LARGE RIBOSOMAL SUBUNIT PROTEIN UL15M"/>
    <property type="match status" value="1"/>
</dbReference>
<dbReference type="SUPFAM" id="SSF52080">
    <property type="entry name" value="Ribosomal proteins L15p and L18e"/>
    <property type="match status" value="1"/>
</dbReference>
<proteinExistence type="inferred from homology"/>
<dbReference type="PATRIC" id="fig|1618445.3.peg.303"/>
<comment type="function">
    <text evidence="5">With S4 and S12 plays an important role in translational accuracy.</text>
</comment>
<dbReference type="HAMAP" id="MF_01307_B">
    <property type="entry name" value="Ribosomal_uS5_B"/>
    <property type="match status" value="1"/>
</dbReference>
<evidence type="ECO:0000256" key="3">
    <source>
        <dbReference type="ARBA" id="ARBA00022980"/>
    </source>
</evidence>
<dbReference type="PROSITE" id="PS00475">
    <property type="entry name" value="RIBOSOMAL_L15"/>
    <property type="match status" value="1"/>
</dbReference>
<dbReference type="NCBIfam" id="TIGR01021">
    <property type="entry name" value="rpsE_bact"/>
    <property type="match status" value="1"/>
</dbReference>
<keyword evidence="4 6" id="KW-0687">Ribonucleoprotein</keyword>
<keyword evidence="6" id="KW-0699">rRNA-binding</keyword>
<organism evidence="11 12">
    <name type="scientific">Candidatus Gottesmanbacteria bacterium GW2011_GWA2_47_9</name>
    <dbReference type="NCBI Taxonomy" id="1618445"/>
    <lineage>
        <taxon>Bacteria</taxon>
        <taxon>Candidatus Gottesmaniibacteriota</taxon>
    </lineage>
</organism>
<dbReference type="Pfam" id="PF03719">
    <property type="entry name" value="Ribosomal_S5_C"/>
    <property type="match status" value="1"/>
</dbReference>
<evidence type="ECO:0000256" key="6">
    <source>
        <dbReference type="HAMAP-Rule" id="MF_01341"/>
    </source>
</evidence>
<dbReference type="SUPFAM" id="SSF54768">
    <property type="entry name" value="dsRNA-binding domain-like"/>
    <property type="match status" value="1"/>
</dbReference>
<evidence type="ECO:0000313" key="11">
    <source>
        <dbReference type="EMBL" id="KKU88293.1"/>
    </source>
</evidence>
<keyword evidence="3 6" id="KW-0689">Ribosomal protein</keyword>